<evidence type="ECO:0000313" key="1">
    <source>
        <dbReference type="EnsemblMetazoa" id="GPAI033061-PA"/>
    </source>
</evidence>
<accession>A0A1B0A370</accession>
<dbReference type="Proteomes" id="UP000092445">
    <property type="component" value="Unassembled WGS sequence"/>
</dbReference>
<dbReference type="VEuPathDB" id="VectorBase:GPAI033061"/>
<evidence type="ECO:0000313" key="2">
    <source>
        <dbReference type="Proteomes" id="UP000092445"/>
    </source>
</evidence>
<sequence length="184" mass="20526">MEIGVVNYLACVCSSPYTLRQLPDGPSTQPLHHRQAVRNDFLRKANLRIIKGKENGGNELTFFNKVFGLTAIKDNTNIKDCIQITYHPGVPVMKAILLKTINLHHDIRYVMGSMSRYCSEPSIPASEDFKKSTTTSIGINKQRNKAAKVTKMLTTKGVLADVMSSRGFQKSLVKQTKINDALMI</sequence>
<reference evidence="2" key="1">
    <citation type="submission" date="2014-03" db="EMBL/GenBank/DDBJ databases">
        <authorList>
            <person name="Aksoy S."/>
            <person name="Warren W."/>
            <person name="Wilson R.K."/>
        </authorList>
    </citation>
    <scope>NUCLEOTIDE SEQUENCE [LARGE SCALE GENOMIC DNA]</scope>
    <source>
        <strain evidence="2">IAEA</strain>
    </source>
</reference>
<proteinExistence type="predicted"/>
<dbReference type="AlphaFoldDB" id="A0A1B0A370"/>
<protein>
    <submittedName>
        <fullName evidence="1">Uncharacterized protein</fullName>
    </submittedName>
</protein>
<keyword evidence="2" id="KW-1185">Reference proteome</keyword>
<reference evidence="1" key="2">
    <citation type="submission" date="2020-05" db="UniProtKB">
        <authorList>
            <consortium name="EnsemblMetazoa"/>
        </authorList>
    </citation>
    <scope>IDENTIFICATION</scope>
    <source>
        <strain evidence="1">IAEA</strain>
    </source>
</reference>
<dbReference type="EnsemblMetazoa" id="GPAI033061-RA">
    <property type="protein sequence ID" value="GPAI033061-PA"/>
    <property type="gene ID" value="GPAI033061"/>
</dbReference>
<name>A0A1B0A370_GLOPL</name>
<organism evidence="1 2">
    <name type="scientific">Glossina pallidipes</name>
    <name type="common">Tsetse fly</name>
    <dbReference type="NCBI Taxonomy" id="7398"/>
    <lineage>
        <taxon>Eukaryota</taxon>
        <taxon>Metazoa</taxon>
        <taxon>Ecdysozoa</taxon>
        <taxon>Arthropoda</taxon>
        <taxon>Hexapoda</taxon>
        <taxon>Insecta</taxon>
        <taxon>Pterygota</taxon>
        <taxon>Neoptera</taxon>
        <taxon>Endopterygota</taxon>
        <taxon>Diptera</taxon>
        <taxon>Brachycera</taxon>
        <taxon>Muscomorpha</taxon>
        <taxon>Hippoboscoidea</taxon>
        <taxon>Glossinidae</taxon>
        <taxon>Glossina</taxon>
    </lineage>
</organism>